<comment type="caution">
    <text evidence="1">The sequence shown here is derived from an EMBL/GenBank/DDBJ whole genome shotgun (WGS) entry which is preliminary data.</text>
</comment>
<keyword evidence="2" id="KW-1185">Reference proteome</keyword>
<dbReference type="AlphaFoldDB" id="A0A4Y8M451"/>
<evidence type="ECO:0000313" key="2">
    <source>
        <dbReference type="Proteomes" id="UP000297900"/>
    </source>
</evidence>
<proteinExistence type="predicted"/>
<organism evidence="1 2">
    <name type="scientific">Cohnella luojiensis</name>
    <dbReference type="NCBI Taxonomy" id="652876"/>
    <lineage>
        <taxon>Bacteria</taxon>
        <taxon>Bacillati</taxon>
        <taxon>Bacillota</taxon>
        <taxon>Bacilli</taxon>
        <taxon>Bacillales</taxon>
        <taxon>Paenibacillaceae</taxon>
        <taxon>Cohnella</taxon>
    </lineage>
</organism>
<dbReference type="Proteomes" id="UP000297900">
    <property type="component" value="Unassembled WGS sequence"/>
</dbReference>
<accession>A0A4Y8M451</accession>
<gene>
    <name evidence="1" type="ORF">E2980_03900</name>
</gene>
<dbReference type="RefSeq" id="WP_135150830.1">
    <property type="nucleotide sequence ID" value="NZ_SOMN01000003.1"/>
</dbReference>
<reference evidence="1 2" key="1">
    <citation type="submission" date="2019-03" db="EMBL/GenBank/DDBJ databases">
        <title>Cohnella endophytica sp. nov., a novel endophytic bacterium isolated from bark of Sonneratia apetala.</title>
        <authorList>
            <person name="Tuo L."/>
        </authorList>
    </citation>
    <scope>NUCLEOTIDE SEQUENCE [LARGE SCALE GENOMIC DNA]</scope>
    <source>
        <strain evidence="1 2">CCTCC AB 208254</strain>
    </source>
</reference>
<dbReference type="OrthoDB" id="2663630at2"/>
<protein>
    <submittedName>
        <fullName evidence="1">Uncharacterized protein</fullName>
    </submittedName>
</protein>
<evidence type="ECO:0000313" key="1">
    <source>
        <dbReference type="EMBL" id="TFE29915.1"/>
    </source>
</evidence>
<name>A0A4Y8M451_9BACL</name>
<sequence>MNRYEKRIDGLRAVEVLCYSVCLHLLIEEQRANLAAKAALIDLYADERFWELEGRDRECRVRQLAVSRSIQAMQNR</sequence>
<dbReference type="EMBL" id="SOMN01000003">
    <property type="protein sequence ID" value="TFE29915.1"/>
    <property type="molecule type" value="Genomic_DNA"/>
</dbReference>